<dbReference type="InterPro" id="IPR036273">
    <property type="entry name" value="CRAL/TRIO_N_dom_sf"/>
</dbReference>
<feature type="compositionally biased region" description="Polar residues" evidence="1">
    <location>
        <begin position="319"/>
        <end position="328"/>
    </location>
</feature>
<dbReference type="Gene3D" id="1.10.8.20">
    <property type="entry name" value="N-terminal domain of phosphatidylinositol transfer protein sec14p"/>
    <property type="match status" value="2"/>
</dbReference>
<proteinExistence type="predicted"/>
<reference evidence="3" key="2">
    <citation type="submission" date="2020-06" db="EMBL/GenBank/DDBJ databases">
        <authorList>
            <person name="Sheffer M."/>
        </authorList>
    </citation>
    <scope>NUCLEOTIDE SEQUENCE</scope>
</reference>
<dbReference type="PANTHER" id="PTHR10174">
    <property type="entry name" value="ALPHA-TOCOPHEROL TRANSFER PROTEIN-RELATED"/>
    <property type="match status" value="1"/>
</dbReference>
<keyword evidence="4" id="KW-1185">Reference proteome</keyword>
<gene>
    <name evidence="3" type="ORF">HNY73_014806</name>
</gene>
<dbReference type="Gene3D" id="3.40.525.10">
    <property type="entry name" value="CRAL-TRIO lipid binding domain"/>
    <property type="match status" value="1"/>
</dbReference>
<organism evidence="3 4">
    <name type="scientific">Argiope bruennichi</name>
    <name type="common">Wasp spider</name>
    <name type="synonym">Aranea bruennichi</name>
    <dbReference type="NCBI Taxonomy" id="94029"/>
    <lineage>
        <taxon>Eukaryota</taxon>
        <taxon>Metazoa</taxon>
        <taxon>Ecdysozoa</taxon>
        <taxon>Arthropoda</taxon>
        <taxon>Chelicerata</taxon>
        <taxon>Arachnida</taxon>
        <taxon>Araneae</taxon>
        <taxon>Araneomorphae</taxon>
        <taxon>Entelegynae</taxon>
        <taxon>Araneoidea</taxon>
        <taxon>Araneidae</taxon>
        <taxon>Argiope</taxon>
    </lineage>
</organism>
<feature type="domain" description="CRAL/TRIO N-terminal" evidence="2">
    <location>
        <begin position="482"/>
        <end position="507"/>
    </location>
</feature>
<dbReference type="GO" id="GO:1902936">
    <property type="term" value="F:phosphatidylinositol bisphosphate binding"/>
    <property type="evidence" value="ECO:0007669"/>
    <property type="project" value="TreeGrafter"/>
</dbReference>
<dbReference type="SUPFAM" id="SSF46938">
    <property type="entry name" value="CRAL/TRIO N-terminal domain"/>
    <property type="match status" value="2"/>
</dbReference>
<accession>A0A8T0ERY9</accession>
<feature type="domain" description="CRAL/TRIO N-terminal" evidence="2">
    <location>
        <begin position="64"/>
        <end position="89"/>
    </location>
</feature>
<protein>
    <submittedName>
        <fullName evidence="3">Clavesin-1 like protein</fullName>
    </submittedName>
</protein>
<feature type="region of interest" description="Disordered" evidence="1">
    <location>
        <begin position="313"/>
        <end position="353"/>
    </location>
</feature>
<dbReference type="SMART" id="SM01100">
    <property type="entry name" value="CRAL_TRIO_N"/>
    <property type="match status" value="2"/>
</dbReference>
<dbReference type="InterPro" id="IPR036865">
    <property type="entry name" value="CRAL-TRIO_dom_sf"/>
</dbReference>
<evidence type="ECO:0000313" key="3">
    <source>
        <dbReference type="EMBL" id="KAF8778034.1"/>
    </source>
</evidence>
<dbReference type="GO" id="GO:0016020">
    <property type="term" value="C:membrane"/>
    <property type="evidence" value="ECO:0007669"/>
    <property type="project" value="TreeGrafter"/>
</dbReference>
<sequence length="511" mass="59072">MNMSVSNGRNRTIEYTSLKATTLEESVLKDILEEIGETENEKVECLKTLREKLKGLQDIECCMDEGFLLKFLRVSKFDCEKAFDRIKKYYLMQEKMVSLLKNASVPISTIRNMKYTFALPYRAEDNSAVTIARMGVIDYSKISFESRSFLDVLSTEHLLNNPITQMCGITTVFDFTDFKFSSVLAVNPKTAYDYMHTVQVYVHPNNDNWKSLHSCIPPEILPEDLGGYLPQTQLIDLLEHVETFEKDYLEQSRKQWNYGTIDEMPEDIVIIQSNGTSCKSNESGERVSRAARHRKSETQIRPMAIGNKRRLLESGSECEGNSDQNYSKKFQKRRRRVELLTSSSDTDDATDQRRLDRVLKAEAVGKDLRGQADGSSRKTNKNLVNDVKQHIQRFPQFESHYTRNHNPGRKHLNPEQNCGKLSLLHMDNVRERCLRFEDTEIDKASLQTIQKEIGESPQSRTKCLRELREKLMEVKDIDPCLEEAFLLAFLRVAKFDVAKAFQRVINYYTQA</sequence>
<dbReference type="EMBL" id="JABXBU010002072">
    <property type="protein sequence ID" value="KAF8778034.1"/>
    <property type="molecule type" value="Genomic_DNA"/>
</dbReference>
<reference evidence="3" key="1">
    <citation type="journal article" date="2020" name="bioRxiv">
        <title>Chromosome-level reference genome of the European wasp spider Argiope bruennichi: a resource for studies on range expansion and evolutionary adaptation.</title>
        <authorList>
            <person name="Sheffer M.M."/>
            <person name="Hoppe A."/>
            <person name="Krehenwinkel H."/>
            <person name="Uhl G."/>
            <person name="Kuss A.W."/>
            <person name="Jensen L."/>
            <person name="Jensen C."/>
            <person name="Gillespie R.G."/>
            <person name="Hoff K.J."/>
            <person name="Prost S."/>
        </authorList>
    </citation>
    <scope>NUCLEOTIDE SEQUENCE</scope>
</reference>
<dbReference type="PANTHER" id="PTHR10174:SF130">
    <property type="entry name" value="ALPHA-TOCOPHEROL TRANSFER PROTEIN-LIKE"/>
    <property type="match status" value="1"/>
</dbReference>
<dbReference type="InterPro" id="IPR011074">
    <property type="entry name" value="CRAL/TRIO_N_dom"/>
</dbReference>
<name>A0A8T0ERY9_ARGBR</name>
<dbReference type="Proteomes" id="UP000807504">
    <property type="component" value="Unassembled WGS sequence"/>
</dbReference>
<dbReference type="SUPFAM" id="SSF52087">
    <property type="entry name" value="CRAL/TRIO domain"/>
    <property type="match status" value="1"/>
</dbReference>
<feature type="region of interest" description="Disordered" evidence="1">
    <location>
        <begin position="277"/>
        <end position="298"/>
    </location>
</feature>
<dbReference type="AlphaFoldDB" id="A0A8T0ERY9"/>
<comment type="caution">
    <text evidence="3">The sequence shown here is derived from an EMBL/GenBank/DDBJ whole genome shotgun (WGS) entry which is preliminary data.</text>
</comment>
<evidence type="ECO:0000259" key="2">
    <source>
        <dbReference type="SMART" id="SM01100"/>
    </source>
</evidence>
<evidence type="ECO:0000313" key="4">
    <source>
        <dbReference type="Proteomes" id="UP000807504"/>
    </source>
</evidence>
<evidence type="ECO:0000256" key="1">
    <source>
        <dbReference type="SAM" id="MobiDB-lite"/>
    </source>
</evidence>